<keyword evidence="2" id="KW-1185">Reference proteome</keyword>
<evidence type="ECO:0008006" key="3">
    <source>
        <dbReference type="Google" id="ProtNLM"/>
    </source>
</evidence>
<dbReference type="Proteomes" id="UP001501747">
    <property type="component" value="Unassembled WGS sequence"/>
</dbReference>
<dbReference type="EMBL" id="BAABAL010000001">
    <property type="protein sequence ID" value="GAA3985733.1"/>
    <property type="molecule type" value="Genomic_DNA"/>
</dbReference>
<proteinExistence type="predicted"/>
<accession>A0ABP7QNW1</accession>
<protein>
    <recommendedName>
        <fullName evidence="3">DUF3291 domain-containing protein</fullName>
    </recommendedName>
</protein>
<dbReference type="InterPro" id="IPR011008">
    <property type="entry name" value="Dimeric_a/b-barrel"/>
</dbReference>
<sequence>MLRSSWRAGPASGSGGPVLVSVTEFTSSTFLRLPGIARAAFELRREWPRLDGAVGMWLWAAPLSRRVGSVSLWANEEAMHGFVRLPAHVAVMREHGRSAAVRATRWWTDGHDQADIWRDAQRWLISTPSQP</sequence>
<organism evidence="1 2">
    <name type="scientific">Allokutzneria multivorans</name>
    <dbReference type="NCBI Taxonomy" id="1142134"/>
    <lineage>
        <taxon>Bacteria</taxon>
        <taxon>Bacillati</taxon>
        <taxon>Actinomycetota</taxon>
        <taxon>Actinomycetes</taxon>
        <taxon>Pseudonocardiales</taxon>
        <taxon>Pseudonocardiaceae</taxon>
        <taxon>Allokutzneria</taxon>
    </lineage>
</organism>
<name>A0ABP7QNW1_9PSEU</name>
<dbReference type="SUPFAM" id="SSF54909">
    <property type="entry name" value="Dimeric alpha+beta barrel"/>
    <property type="match status" value="1"/>
</dbReference>
<evidence type="ECO:0000313" key="2">
    <source>
        <dbReference type="Proteomes" id="UP001501747"/>
    </source>
</evidence>
<reference evidence="2" key="1">
    <citation type="journal article" date="2019" name="Int. J. Syst. Evol. Microbiol.">
        <title>The Global Catalogue of Microorganisms (GCM) 10K type strain sequencing project: providing services to taxonomists for standard genome sequencing and annotation.</title>
        <authorList>
            <consortium name="The Broad Institute Genomics Platform"/>
            <consortium name="The Broad Institute Genome Sequencing Center for Infectious Disease"/>
            <person name="Wu L."/>
            <person name="Ma J."/>
        </authorList>
    </citation>
    <scope>NUCLEOTIDE SEQUENCE [LARGE SCALE GENOMIC DNA]</scope>
    <source>
        <strain evidence="2">JCM 17342</strain>
    </source>
</reference>
<dbReference type="RefSeq" id="WP_344870314.1">
    <property type="nucleotide sequence ID" value="NZ_BAABAL010000001.1"/>
</dbReference>
<evidence type="ECO:0000313" key="1">
    <source>
        <dbReference type="EMBL" id="GAA3985733.1"/>
    </source>
</evidence>
<comment type="caution">
    <text evidence="1">The sequence shown here is derived from an EMBL/GenBank/DDBJ whole genome shotgun (WGS) entry which is preliminary data.</text>
</comment>
<gene>
    <name evidence="1" type="ORF">GCM10022247_00250</name>
</gene>